<evidence type="ECO:0000259" key="11">
    <source>
        <dbReference type="Pfam" id="PF08264"/>
    </source>
</evidence>
<dbReference type="GO" id="GO:0002161">
    <property type="term" value="F:aminoacyl-tRNA deacylase activity"/>
    <property type="evidence" value="ECO:0007669"/>
    <property type="project" value="InterPro"/>
</dbReference>
<keyword evidence="4 9" id="KW-0547">Nucleotide-binding</keyword>
<dbReference type="InterPro" id="IPR001412">
    <property type="entry name" value="aa-tRNA-synth_I_CS"/>
</dbReference>
<dbReference type="AlphaFoldDB" id="A0A0R3PV20"/>
<dbReference type="GO" id="GO:0006438">
    <property type="term" value="P:valyl-tRNA aminoacylation"/>
    <property type="evidence" value="ECO:0007669"/>
    <property type="project" value="InterPro"/>
</dbReference>
<dbReference type="Gene3D" id="3.40.50.620">
    <property type="entry name" value="HUPs"/>
    <property type="match status" value="2"/>
</dbReference>
<feature type="domain" description="Methionyl/Valyl/Leucyl/Isoleucyl-tRNA synthetase anticodon-binding" evidence="11">
    <location>
        <begin position="593"/>
        <end position="735"/>
    </location>
</feature>
<evidence type="ECO:0000256" key="6">
    <source>
        <dbReference type="ARBA" id="ARBA00022917"/>
    </source>
</evidence>
<dbReference type="PANTHER" id="PTHR11946">
    <property type="entry name" value="VALYL-TRNA SYNTHETASES"/>
    <property type="match status" value="1"/>
</dbReference>
<dbReference type="Gene3D" id="3.90.740.10">
    <property type="entry name" value="Valyl/Leucyl/Isoleucyl-tRNA synthetase, editing domain"/>
    <property type="match status" value="1"/>
</dbReference>
<dbReference type="PRINTS" id="PR00986">
    <property type="entry name" value="TRNASYNTHVAL"/>
</dbReference>
<sequence>MVLPPPNVTGKLHLGHALTVTIEDTLCRHHRIKGGVAQWIPGFDHAGIATQSVVERHLWKEKALRRDLLSREQVVEHCKQWSERNSAAIRKQLEVLGATLDWQNSYYTFDNSFSSAVSLAFVTLHRDGFIYRDNRLINWCCHLQTSLSDQEVNLVDVPFPTKVAIPAPQGGKRTVEVGTMYRIKYPLKSSDRFIEVGTTRPETIFADVALAVHPDDERYSQFIGQLVRHPLLPDREIPVLVDKMVQKEKGTGALKVTPCHDKLDWEIASRHWEQILRQDSKAKTRSCIDDHGRLNQQTGEFVGLDRFDARIKVIQRLDSLGLFSGTLKHEGQISLCSRTGDIIEPRLAEQWFLDTRELYTNALEAIKSRRVCDVLWSIIDMYLAPIIDFITFGRLSILFLNYSSSSLIPLVVAGWPGPEFNPSAPLLDVMETGWDILGFWVARMIAMTMRLSNGQVPFSRVILHGLIRDPSGKKMSKSLGNVIDPLDVVYGISREKMLERIKSSSLSEDEMADALSSVSTRYPNGISRYGTDALRFALLRHNFFSSDILLDVVDLSGEGYRFCNKLWNMIAYLESVNEKLCSSRDVNSDHPADEWILSRLADTLIQIDKHMTEHTPHLAFAVLYRFILGSFCDVYIESTKRAVWEADLVRMAQIRTTMSRVVQPTLVQLSVFMPFIAEYLYERAFNREPGSIYFDFVKPSFFKFYRNTELEYEMDVLLEIVNVVRSIRQQLQLSSAMFFTGALHSDHISNEFFRLSPILSDLVKLDLSDVTPFVHDVLPGFMTCPVPGHKARLSLKIQVCRKIRIFSVPKQRGGQRKHFVVYCPVLIFLSRSNQYLLCLQCVKPHVIEKYEKKACQARGVANGADEEVKRLQSLLEQMAS</sequence>
<keyword evidence="7 9" id="KW-0030">Aminoacyl-tRNA synthetase</keyword>
<dbReference type="InterPro" id="IPR009080">
    <property type="entry name" value="tRNAsynth_Ia_anticodon-bd"/>
</dbReference>
<feature type="domain" description="Aminoacyl-tRNA synthetase class Ia" evidence="10">
    <location>
        <begin position="2"/>
        <end position="368"/>
    </location>
</feature>
<comment type="similarity">
    <text evidence="1 9">Belongs to the class-I aminoacyl-tRNA synthetase family.</text>
</comment>
<dbReference type="PANTHER" id="PTHR11946:SF111">
    <property type="entry name" value="VALINE--TRNA LIGASE"/>
    <property type="match status" value="1"/>
</dbReference>
<evidence type="ECO:0000256" key="5">
    <source>
        <dbReference type="ARBA" id="ARBA00022840"/>
    </source>
</evidence>
<evidence type="ECO:0000256" key="3">
    <source>
        <dbReference type="ARBA" id="ARBA00022598"/>
    </source>
</evidence>
<reference evidence="12 13" key="2">
    <citation type="submission" date="2018-11" db="EMBL/GenBank/DDBJ databases">
        <authorList>
            <consortium name="Pathogen Informatics"/>
        </authorList>
    </citation>
    <scope>NUCLEOTIDE SEQUENCE [LARGE SCALE GENOMIC DNA]</scope>
    <source>
        <strain evidence="12 13">Costa Rica</strain>
    </source>
</reference>
<dbReference type="GO" id="GO:0005524">
    <property type="term" value="F:ATP binding"/>
    <property type="evidence" value="ECO:0007669"/>
    <property type="project" value="UniProtKB-KW"/>
</dbReference>
<protein>
    <recommendedName>
        <fullName evidence="2">valine--tRNA ligase</fullName>
        <ecNumber evidence="2">6.1.1.9</ecNumber>
    </recommendedName>
    <alternativeName>
        <fullName evidence="8">Valyl-tRNA synthetase</fullName>
    </alternativeName>
</protein>
<evidence type="ECO:0000313" key="12">
    <source>
        <dbReference type="EMBL" id="VDM61412.1"/>
    </source>
</evidence>
<dbReference type="GO" id="GO:0004832">
    <property type="term" value="F:valine-tRNA ligase activity"/>
    <property type="evidence" value="ECO:0007669"/>
    <property type="project" value="UniProtKB-EC"/>
</dbReference>
<dbReference type="InterPro" id="IPR014729">
    <property type="entry name" value="Rossmann-like_a/b/a_fold"/>
</dbReference>
<evidence type="ECO:0000256" key="4">
    <source>
        <dbReference type="ARBA" id="ARBA00022741"/>
    </source>
</evidence>
<reference evidence="14" key="1">
    <citation type="submission" date="2017-02" db="UniProtKB">
        <authorList>
            <consortium name="WormBaseParasite"/>
        </authorList>
    </citation>
    <scope>IDENTIFICATION</scope>
</reference>
<evidence type="ECO:0000256" key="9">
    <source>
        <dbReference type="RuleBase" id="RU363035"/>
    </source>
</evidence>
<evidence type="ECO:0000256" key="8">
    <source>
        <dbReference type="ARBA" id="ARBA00029936"/>
    </source>
</evidence>
<dbReference type="STRING" id="334426.A0A0R3PV20"/>
<dbReference type="SUPFAM" id="SSF50677">
    <property type="entry name" value="ValRS/IleRS/LeuRS editing domain"/>
    <property type="match status" value="1"/>
</dbReference>
<dbReference type="SUPFAM" id="SSF52374">
    <property type="entry name" value="Nucleotidylyl transferase"/>
    <property type="match status" value="1"/>
</dbReference>
<keyword evidence="5 9" id="KW-0067">ATP-binding</keyword>
<evidence type="ECO:0000256" key="7">
    <source>
        <dbReference type="ARBA" id="ARBA00023146"/>
    </source>
</evidence>
<dbReference type="SUPFAM" id="SSF47323">
    <property type="entry name" value="Anticodon-binding domain of a subclass of class I aminoacyl-tRNA synthetases"/>
    <property type="match status" value="1"/>
</dbReference>
<dbReference type="InterPro" id="IPR033705">
    <property type="entry name" value="Anticodon_Ia_Val"/>
</dbReference>
<dbReference type="OMA" id="GMTKMFP"/>
<dbReference type="Pfam" id="PF08264">
    <property type="entry name" value="Anticodon_1"/>
    <property type="match status" value="1"/>
</dbReference>
<dbReference type="WBParaSite" id="ACOC_0000982601-mRNA-1">
    <property type="protein sequence ID" value="ACOC_0000982601-mRNA-1"/>
    <property type="gene ID" value="ACOC_0000982601"/>
</dbReference>
<keyword evidence="3 9" id="KW-0436">Ligase</keyword>
<evidence type="ECO:0000259" key="10">
    <source>
        <dbReference type="Pfam" id="PF00133"/>
    </source>
</evidence>
<dbReference type="CDD" id="cd07962">
    <property type="entry name" value="Anticodon_Ia_Val"/>
    <property type="match status" value="1"/>
</dbReference>
<dbReference type="Gene3D" id="1.10.730.10">
    <property type="entry name" value="Isoleucyl-tRNA Synthetase, Domain 1"/>
    <property type="match status" value="1"/>
</dbReference>
<dbReference type="InterPro" id="IPR002303">
    <property type="entry name" value="Valyl-tRNA_ligase"/>
</dbReference>
<keyword evidence="6 9" id="KW-0648">Protein biosynthesis</keyword>
<dbReference type="EC" id="6.1.1.9" evidence="2"/>
<dbReference type="PROSITE" id="PS00178">
    <property type="entry name" value="AA_TRNA_LIGASE_I"/>
    <property type="match status" value="1"/>
</dbReference>
<gene>
    <name evidence="12" type="ORF">ACOC_LOCUS9827</name>
</gene>
<keyword evidence="13" id="KW-1185">Reference proteome</keyword>
<dbReference type="GO" id="GO:0005829">
    <property type="term" value="C:cytosol"/>
    <property type="evidence" value="ECO:0007669"/>
    <property type="project" value="TreeGrafter"/>
</dbReference>
<dbReference type="Proteomes" id="UP000267027">
    <property type="component" value="Unassembled WGS sequence"/>
</dbReference>
<dbReference type="InterPro" id="IPR009008">
    <property type="entry name" value="Val/Leu/Ile-tRNA-synth_edit"/>
</dbReference>
<evidence type="ECO:0000256" key="1">
    <source>
        <dbReference type="ARBA" id="ARBA00005594"/>
    </source>
</evidence>
<feature type="domain" description="Aminoacyl-tRNA synthetase class Ia" evidence="10">
    <location>
        <begin position="404"/>
        <end position="541"/>
    </location>
</feature>
<dbReference type="EMBL" id="UYYA01004361">
    <property type="protein sequence ID" value="VDM61412.1"/>
    <property type="molecule type" value="Genomic_DNA"/>
</dbReference>
<proteinExistence type="inferred from homology"/>
<name>A0A0R3PV20_ANGCS</name>
<evidence type="ECO:0000313" key="13">
    <source>
        <dbReference type="Proteomes" id="UP000267027"/>
    </source>
</evidence>
<dbReference type="InterPro" id="IPR013155">
    <property type="entry name" value="M/V/L/I-tRNA-synth_anticd-bd"/>
</dbReference>
<dbReference type="InterPro" id="IPR002300">
    <property type="entry name" value="aa-tRNA-synth_Ia"/>
</dbReference>
<organism evidence="14">
    <name type="scientific">Angiostrongylus costaricensis</name>
    <name type="common">Nematode worm</name>
    <dbReference type="NCBI Taxonomy" id="334426"/>
    <lineage>
        <taxon>Eukaryota</taxon>
        <taxon>Metazoa</taxon>
        <taxon>Ecdysozoa</taxon>
        <taxon>Nematoda</taxon>
        <taxon>Chromadorea</taxon>
        <taxon>Rhabditida</taxon>
        <taxon>Rhabditina</taxon>
        <taxon>Rhabditomorpha</taxon>
        <taxon>Strongyloidea</taxon>
        <taxon>Metastrongylidae</taxon>
        <taxon>Angiostrongylus</taxon>
    </lineage>
</organism>
<evidence type="ECO:0000256" key="2">
    <source>
        <dbReference type="ARBA" id="ARBA00013169"/>
    </source>
</evidence>
<evidence type="ECO:0000313" key="14">
    <source>
        <dbReference type="WBParaSite" id="ACOC_0000982601-mRNA-1"/>
    </source>
</evidence>
<dbReference type="Pfam" id="PF00133">
    <property type="entry name" value="tRNA-synt_1"/>
    <property type="match status" value="2"/>
</dbReference>
<accession>A0A0R3PV20</accession>
<dbReference type="OrthoDB" id="629407at2759"/>